<dbReference type="PROSITE" id="PS50893">
    <property type="entry name" value="ABC_TRANSPORTER_2"/>
    <property type="match status" value="1"/>
</dbReference>
<dbReference type="SMART" id="SM00382">
    <property type="entry name" value="AAA"/>
    <property type="match status" value="1"/>
</dbReference>
<dbReference type="Proteomes" id="UP000621631">
    <property type="component" value="Unassembled WGS sequence"/>
</dbReference>
<dbReference type="GO" id="GO:0005524">
    <property type="term" value="F:ATP binding"/>
    <property type="evidence" value="ECO:0007669"/>
    <property type="project" value="UniProtKB-KW"/>
</dbReference>
<evidence type="ECO:0000313" key="5">
    <source>
        <dbReference type="EMBL" id="MBD1222980.1"/>
    </source>
</evidence>
<name>A0ABR7VNZ6_VIRHA</name>
<reference evidence="5 6" key="1">
    <citation type="submission" date="2020-09" db="EMBL/GenBank/DDBJ databases">
        <title>Draft Genome Sequences of Oil-Oxidizing Bacteria Halomonas titanicae, Marinobacter lutaoensis, and Virgibacillus halodenitrificans Isolated from Highly Saline Environments.</title>
        <authorList>
            <person name="Grouzdev D.S."/>
            <person name="Sokolova D.S."/>
            <person name="Semenova E.M."/>
            <person name="Borzenkov I.A."/>
            <person name="Bidzhieva S.K."/>
            <person name="Poltaraus A.B."/>
            <person name="Nazina T.N."/>
        </authorList>
    </citation>
    <scope>NUCLEOTIDE SEQUENCE [LARGE SCALE GENOMIC DNA]</scope>
    <source>
        <strain evidence="5 6">VKM B-3472D</strain>
    </source>
</reference>
<dbReference type="PANTHER" id="PTHR42939:SF1">
    <property type="entry name" value="ABC TRANSPORTER ATP-BINDING PROTEIN ALBC-RELATED"/>
    <property type="match status" value="1"/>
</dbReference>
<evidence type="ECO:0000313" key="6">
    <source>
        <dbReference type="Proteomes" id="UP000621631"/>
    </source>
</evidence>
<evidence type="ECO:0000259" key="4">
    <source>
        <dbReference type="PROSITE" id="PS50893"/>
    </source>
</evidence>
<comment type="caution">
    <text evidence="5">The sequence shown here is derived from an EMBL/GenBank/DDBJ whole genome shotgun (WGS) entry which is preliminary data.</text>
</comment>
<keyword evidence="6" id="KW-1185">Reference proteome</keyword>
<accession>A0ABR7VNZ6</accession>
<evidence type="ECO:0000256" key="1">
    <source>
        <dbReference type="ARBA" id="ARBA00022448"/>
    </source>
</evidence>
<organism evidence="5 6">
    <name type="scientific">Virgibacillus halodenitrificans</name>
    <name type="common">Bacillus halodenitrificans</name>
    <dbReference type="NCBI Taxonomy" id="1482"/>
    <lineage>
        <taxon>Bacteria</taxon>
        <taxon>Bacillati</taxon>
        <taxon>Bacillota</taxon>
        <taxon>Bacilli</taxon>
        <taxon>Bacillales</taxon>
        <taxon>Bacillaceae</taxon>
        <taxon>Virgibacillus</taxon>
    </lineage>
</organism>
<protein>
    <submittedName>
        <fullName evidence="5">ABC transporter ATP-binding protein</fullName>
    </submittedName>
</protein>
<keyword evidence="3 5" id="KW-0067">ATP-binding</keyword>
<dbReference type="CDD" id="cd03230">
    <property type="entry name" value="ABC_DR_subfamily_A"/>
    <property type="match status" value="1"/>
</dbReference>
<dbReference type="EMBL" id="JACWEZ010000005">
    <property type="protein sequence ID" value="MBD1222980.1"/>
    <property type="molecule type" value="Genomic_DNA"/>
</dbReference>
<dbReference type="Gene3D" id="3.40.50.300">
    <property type="entry name" value="P-loop containing nucleotide triphosphate hydrolases"/>
    <property type="match status" value="1"/>
</dbReference>
<dbReference type="RefSeq" id="WP_077356587.1">
    <property type="nucleotide sequence ID" value="NZ_FUHR01000005.1"/>
</dbReference>
<keyword evidence="1" id="KW-0813">Transport</keyword>
<sequence>MNVIECDGLNKIRGKVNALHNLSFTIKEDTITGLIGRNGAGKTTLMKVIAGMWRETSGTLRVFNKQPFNNLFVSVNSIYIDDQLRFNSSLTLSEILKEAERFYPNWDTTLALRLFSYFSFNPKDIHENLSKGKKSTFNAIIGLASHCALTMFDEPTTGMDAAVRKDFYRALLKDYLNNPRTILISSHHVEEIEDLIEDIFLIERGEVLAHLPMDEFKEYAIGLTGRTEIVSQWSSNKKILYQKTNEMNRTFMVVKNEAFPLEQAKRLGIETSSISASDLAIYLTNQRKEGIDNVFK</sequence>
<evidence type="ECO:0000256" key="2">
    <source>
        <dbReference type="ARBA" id="ARBA00022741"/>
    </source>
</evidence>
<evidence type="ECO:0000256" key="3">
    <source>
        <dbReference type="ARBA" id="ARBA00022840"/>
    </source>
</evidence>
<keyword evidence="2" id="KW-0547">Nucleotide-binding</keyword>
<dbReference type="InterPro" id="IPR003593">
    <property type="entry name" value="AAA+_ATPase"/>
</dbReference>
<dbReference type="InterPro" id="IPR027417">
    <property type="entry name" value="P-loop_NTPase"/>
</dbReference>
<proteinExistence type="predicted"/>
<dbReference type="InterPro" id="IPR003439">
    <property type="entry name" value="ABC_transporter-like_ATP-bd"/>
</dbReference>
<dbReference type="Pfam" id="PF00005">
    <property type="entry name" value="ABC_tran"/>
    <property type="match status" value="1"/>
</dbReference>
<gene>
    <name evidence="5" type="ORF">IC602_10230</name>
</gene>
<dbReference type="InterPro" id="IPR051782">
    <property type="entry name" value="ABC_Transporter_VariousFunc"/>
</dbReference>
<dbReference type="SUPFAM" id="SSF52540">
    <property type="entry name" value="P-loop containing nucleoside triphosphate hydrolases"/>
    <property type="match status" value="1"/>
</dbReference>
<dbReference type="PANTHER" id="PTHR42939">
    <property type="entry name" value="ABC TRANSPORTER ATP-BINDING PROTEIN ALBC-RELATED"/>
    <property type="match status" value="1"/>
</dbReference>
<feature type="domain" description="ABC transporter" evidence="4">
    <location>
        <begin position="4"/>
        <end position="229"/>
    </location>
</feature>